<dbReference type="AlphaFoldDB" id="A0A178ZFD6"/>
<name>A0A178ZFD6_9EURO</name>
<evidence type="ECO:0000313" key="2">
    <source>
        <dbReference type="EMBL" id="OAP57775.1"/>
    </source>
</evidence>
<dbReference type="GeneID" id="30012681"/>
<dbReference type="RefSeq" id="XP_018691142.1">
    <property type="nucleotide sequence ID" value="XM_018840021.1"/>
</dbReference>
<evidence type="ECO:0000256" key="1">
    <source>
        <dbReference type="SAM" id="MobiDB-lite"/>
    </source>
</evidence>
<evidence type="ECO:0000313" key="3">
    <source>
        <dbReference type="Proteomes" id="UP000078343"/>
    </source>
</evidence>
<organism evidence="2 3">
    <name type="scientific">Fonsecaea erecta</name>
    <dbReference type="NCBI Taxonomy" id="1367422"/>
    <lineage>
        <taxon>Eukaryota</taxon>
        <taxon>Fungi</taxon>
        <taxon>Dikarya</taxon>
        <taxon>Ascomycota</taxon>
        <taxon>Pezizomycotina</taxon>
        <taxon>Eurotiomycetes</taxon>
        <taxon>Chaetothyriomycetidae</taxon>
        <taxon>Chaetothyriales</taxon>
        <taxon>Herpotrichiellaceae</taxon>
        <taxon>Fonsecaea</taxon>
    </lineage>
</organism>
<keyword evidence="3" id="KW-1185">Reference proteome</keyword>
<protein>
    <submittedName>
        <fullName evidence="2">Uncharacterized protein</fullName>
    </submittedName>
</protein>
<gene>
    <name evidence="2" type="ORF">AYL99_08513</name>
</gene>
<feature type="region of interest" description="Disordered" evidence="1">
    <location>
        <begin position="65"/>
        <end position="115"/>
    </location>
</feature>
<reference evidence="2 3" key="1">
    <citation type="submission" date="2016-04" db="EMBL/GenBank/DDBJ databases">
        <title>Draft genome of Fonsecaea erecta CBS 125763.</title>
        <authorList>
            <person name="Weiss V.A."/>
            <person name="Vicente V.A."/>
            <person name="Raittz R.T."/>
            <person name="Moreno L.F."/>
            <person name="De Souza E.M."/>
            <person name="Pedrosa F.O."/>
            <person name="Steffens M.B."/>
            <person name="Faoro H."/>
            <person name="Tadra-Sfeir M.Z."/>
            <person name="Najafzadeh M.J."/>
            <person name="Felipe M.S."/>
            <person name="Teixeira M."/>
            <person name="Sun J."/>
            <person name="Xi L."/>
            <person name="Gomes R."/>
            <person name="De Azevedo C.M."/>
            <person name="Salgado C.G."/>
            <person name="Da Silva M.B."/>
            <person name="Nascimento M.F."/>
            <person name="Queiroz-Telles F."/>
            <person name="Attili D.S."/>
            <person name="Gorbushina A."/>
        </authorList>
    </citation>
    <scope>NUCLEOTIDE SEQUENCE [LARGE SCALE GENOMIC DNA]</scope>
    <source>
        <strain evidence="2 3">CBS 125763</strain>
    </source>
</reference>
<dbReference type="Proteomes" id="UP000078343">
    <property type="component" value="Unassembled WGS sequence"/>
</dbReference>
<accession>A0A178ZFD6</accession>
<sequence>MATGQTSNSKQDQLAKDAMFLLELMRDSPQAVLFHISPYCQKTGTKPNTIVKRLSEIKKRNKLNIITTTNPPGGHGNSYTFPKADNNGEAAPKGKRKRASQSVKQSVPEGPFAGPVNVETKDAHDMGTAYGLPSPAASAAGGFPAPVTASIATMAQIPSYMPQKRTLDDRDSFGFEAVNKKIKTEF</sequence>
<proteinExistence type="predicted"/>
<comment type="caution">
    <text evidence="2">The sequence shown here is derived from an EMBL/GenBank/DDBJ whole genome shotgun (WGS) entry which is preliminary data.</text>
</comment>
<dbReference type="OrthoDB" id="4151761at2759"/>
<dbReference type="EMBL" id="LVYI01000007">
    <property type="protein sequence ID" value="OAP57775.1"/>
    <property type="molecule type" value="Genomic_DNA"/>
</dbReference>